<name>A0A1W1YAW0_9BURK</name>
<dbReference type="Gene3D" id="1.10.150.240">
    <property type="entry name" value="Putative phosphatase, domain 2"/>
    <property type="match status" value="1"/>
</dbReference>
<dbReference type="PANTHER" id="PTHR43434:SF23">
    <property type="entry name" value="PHOSPHOGLYCOLATE PHOSPHATASE"/>
    <property type="match status" value="1"/>
</dbReference>
<evidence type="ECO:0000313" key="12">
    <source>
        <dbReference type="Proteomes" id="UP000192708"/>
    </source>
</evidence>
<dbReference type="GO" id="GO:0019253">
    <property type="term" value="P:reductive pentose-phosphate cycle"/>
    <property type="evidence" value="ECO:0007669"/>
    <property type="project" value="UniProtKB-KW"/>
</dbReference>
<evidence type="ECO:0000256" key="9">
    <source>
        <dbReference type="ARBA" id="ARBA00023277"/>
    </source>
</evidence>
<dbReference type="InterPro" id="IPR023214">
    <property type="entry name" value="HAD_sf"/>
</dbReference>
<dbReference type="EMBL" id="FWXJ01000002">
    <property type="protein sequence ID" value="SMC33279.1"/>
    <property type="molecule type" value="Genomic_DNA"/>
</dbReference>
<evidence type="ECO:0000256" key="8">
    <source>
        <dbReference type="ARBA" id="ARBA00022842"/>
    </source>
</evidence>
<organism evidence="11 12">
    <name type="scientific">Polynucleobacter kasalickyi</name>
    <dbReference type="NCBI Taxonomy" id="1938817"/>
    <lineage>
        <taxon>Bacteria</taxon>
        <taxon>Pseudomonadati</taxon>
        <taxon>Pseudomonadota</taxon>
        <taxon>Betaproteobacteria</taxon>
        <taxon>Burkholderiales</taxon>
        <taxon>Burkholderiaceae</taxon>
        <taxon>Polynucleobacter</taxon>
    </lineage>
</organism>
<dbReference type="InterPro" id="IPR023198">
    <property type="entry name" value="PGP-like_dom2"/>
</dbReference>
<keyword evidence="9" id="KW-0119">Carbohydrate metabolism</keyword>
<keyword evidence="6" id="KW-0479">Metal-binding</keyword>
<proteinExistence type="predicted"/>
<keyword evidence="5" id="KW-0113">Calvin cycle</keyword>
<dbReference type="RefSeq" id="WP_084282518.1">
    <property type="nucleotide sequence ID" value="NZ_FWXJ01000002.1"/>
</dbReference>
<dbReference type="InterPro" id="IPR041492">
    <property type="entry name" value="HAD_2"/>
</dbReference>
<keyword evidence="8" id="KW-0460">Magnesium</keyword>
<dbReference type="SFLD" id="SFLDG01129">
    <property type="entry name" value="C1.5:_HAD__Beta-PGM__Phosphata"/>
    <property type="match status" value="1"/>
</dbReference>
<dbReference type="InterPro" id="IPR050155">
    <property type="entry name" value="HAD-like_hydrolase_sf"/>
</dbReference>
<protein>
    <recommendedName>
        <fullName evidence="4">phosphoglycolate phosphatase</fullName>
        <ecNumber evidence="4">3.1.3.18</ecNumber>
    </recommendedName>
</protein>
<evidence type="ECO:0000313" key="11">
    <source>
        <dbReference type="EMBL" id="SMC33279.1"/>
    </source>
</evidence>
<evidence type="ECO:0000256" key="7">
    <source>
        <dbReference type="ARBA" id="ARBA00022801"/>
    </source>
</evidence>
<dbReference type="EC" id="3.1.3.18" evidence="4"/>
<evidence type="ECO:0000256" key="2">
    <source>
        <dbReference type="ARBA" id="ARBA00004818"/>
    </source>
</evidence>
<dbReference type="OrthoDB" id="9776368at2"/>
<comment type="pathway">
    <text evidence="2">Organic acid metabolism; glycolate biosynthesis; glycolate from 2-phosphoglycolate: step 1/1.</text>
</comment>
<dbReference type="GO" id="GO:0006281">
    <property type="term" value="P:DNA repair"/>
    <property type="evidence" value="ECO:0007669"/>
    <property type="project" value="TreeGrafter"/>
</dbReference>
<evidence type="ECO:0000256" key="3">
    <source>
        <dbReference type="ARBA" id="ARBA00011233"/>
    </source>
</evidence>
<comment type="function">
    <text evidence="10">Specifically catalyzes the dephosphorylation of 2-phosphoglycolate. Is involved in the dissimilation of the intracellular 2-phosphoglycolate formed during the DNA repair of 3'-phosphoglycolate ends, a major class of DNA lesions induced by oxidative stress.</text>
</comment>
<dbReference type="SFLD" id="SFLDG01135">
    <property type="entry name" value="C1.5.6:_HAD__Beta-PGM__Phospha"/>
    <property type="match status" value="1"/>
</dbReference>
<dbReference type="GO" id="GO:0046872">
    <property type="term" value="F:metal ion binding"/>
    <property type="evidence" value="ECO:0007669"/>
    <property type="project" value="UniProtKB-KW"/>
</dbReference>
<dbReference type="Pfam" id="PF13419">
    <property type="entry name" value="HAD_2"/>
    <property type="match status" value="1"/>
</dbReference>
<comment type="catalytic activity">
    <reaction evidence="1">
        <text>2-phosphoglycolate + H2O = glycolate + phosphate</text>
        <dbReference type="Rhea" id="RHEA:14369"/>
        <dbReference type="ChEBI" id="CHEBI:15377"/>
        <dbReference type="ChEBI" id="CHEBI:29805"/>
        <dbReference type="ChEBI" id="CHEBI:43474"/>
        <dbReference type="ChEBI" id="CHEBI:58033"/>
        <dbReference type="EC" id="3.1.3.18"/>
    </reaction>
</comment>
<dbReference type="SUPFAM" id="SSF56784">
    <property type="entry name" value="HAD-like"/>
    <property type="match status" value="1"/>
</dbReference>
<dbReference type="GO" id="GO:0008967">
    <property type="term" value="F:phosphoglycolate phosphatase activity"/>
    <property type="evidence" value="ECO:0007669"/>
    <property type="project" value="UniProtKB-EC"/>
</dbReference>
<accession>A0A1W1YAW0</accession>
<evidence type="ECO:0000256" key="10">
    <source>
        <dbReference type="ARBA" id="ARBA00059247"/>
    </source>
</evidence>
<keyword evidence="7" id="KW-0378">Hydrolase</keyword>
<dbReference type="Proteomes" id="UP000192708">
    <property type="component" value="Unassembled WGS sequence"/>
</dbReference>
<keyword evidence="12" id="KW-1185">Reference proteome</keyword>
<dbReference type="FunFam" id="3.40.50.1000:FF:000022">
    <property type="entry name" value="Phosphoglycolate phosphatase"/>
    <property type="match status" value="1"/>
</dbReference>
<reference evidence="11 12" key="1">
    <citation type="submission" date="2017-04" db="EMBL/GenBank/DDBJ databases">
        <authorList>
            <person name="Afonso C.L."/>
            <person name="Miller P.J."/>
            <person name="Scott M.A."/>
            <person name="Spackman E."/>
            <person name="Goraichik I."/>
            <person name="Dimitrov K.M."/>
            <person name="Suarez D.L."/>
            <person name="Swayne D.E."/>
        </authorList>
    </citation>
    <scope>NUCLEOTIDE SEQUENCE [LARGE SCALE GENOMIC DNA]</scope>
    <source>
        <strain evidence="11 12">VK13</strain>
    </source>
</reference>
<evidence type="ECO:0000256" key="5">
    <source>
        <dbReference type="ARBA" id="ARBA00022567"/>
    </source>
</evidence>
<dbReference type="PRINTS" id="PR00413">
    <property type="entry name" value="HADHALOGNASE"/>
</dbReference>
<dbReference type="PANTHER" id="PTHR43434">
    <property type="entry name" value="PHOSPHOGLYCOLATE PHOSPHATASE"/>
    <property type="match status" value="1"/>
</dbReference>
<gene>
    <name evidence="11" type="ORF">SAMN06296008_102191</name>
</gene>
<evidence type="ECO:0000256" key="4">
    <source>
        <dbReference type="ARBA" id="ARBA00013078"/>
    </source>
</evidence>
<dbReference type="STRING" id="1938817.SAMN06296008_102191"/>
<evidence type="ECO:0000256" key="6">
    <source>
        <dbReference type="ARBA" id="ARBA00022723"/>
    </source>
</evidence>
<dbReference type="GO" id="GO:0005829">
    <property type="term" value="C:cytosol"/>
    <property type="evidence" value="ECO:0007669"/>
    <property type="project" value="TreeGrafter"/>
</dbReference>
<dbReference type="AlphaFoldDB" id="A0A1W1YAW0"/>
<comment type="subunit">
    <text evidence="3">Homotrimer.</text>
</comment>
<dbReference type="InterPro" id="IPR006439">
    <property type="entry name" value="HAD-SF_hydro_IA"/>
</dbReference>
<evidence type="ECO:0000256" key="1">
    <source>
        <dbReference type="ARBA" id="ARBA00000830"/>
    </source>
</evidence>
<dbReference type="Gene3D" id="3.40.50.1000">
    <property type="entry name" value="HAD superfamily/HAD-like"/>
    <property type="match status" value="1"/>
</dbReference>
<sequence>MKRNRTPLYESVLFDLDGTLADTAPDLAAAANQLLLSRGLEPKPLELLRPMASMGARGLIKVTLGLEVDDPSFLTIRDEFLNNYENAIHVHTKLFEGIESLLSQLDEHQIPWGIVTNKHERFTHPLVKSMGLDRRTPAIVSGDTTAYPKPHPAPILLCSQILKIDPSKAIYVGDDLRDIQAGHAAGMHTVAAAYGYCGDDSPAHSWGATYLVQNPHEIEDILFK</sequence>
<dbReference type="InterPro" id="IPR036412">
    <property type="entry name" value="HAD-like_sf"/>
</dbReference>
<dbReference type="SFLD" id="SFLDS00003">
    <property type="entry name" value="Haloacid_Dehalogenase"/>
    <property type="match status" value="1"/>
</dbReference>
<dbReference type="NCBIfam" id="TIGR01549">
    <property type="entry name" value="HAD-SF-IA-v1"/>
    <property type="match status" value="1"/>
</dbReference>